<evidence type="ECO:0000256" key="3">
    <source>
        <dbReference type="ARBA" id="ARBA00004496"/>
    </source>
</evidence>
<comment type="caution">
    <text evidence="17">The sequence shown here is derived from an EMBL/GenBank/DDBJ whole genome shotgun (WGS) entry which is preliminary data.</text>
</comment>
<keyword evidence="9 16" id="KW-0547">Nucleotide-binding</keyword>
<dbReference type="EC" id="2.7.1.33" evidence="6 16"/>
<dbReference type="NCBIfam" id="TIGR00671">
    <property type="entry name" value="baf"/>
    <property type="match status" value="1"/>
</dbReference>
<keyword evidence="12 16" id="KW-0630">Potassium</keyword>
<feature type="binding site" evidence="16">
    <location>
        <begin position="98"/>
        <end position="101"/>
    </location>
    <ligand>
        <name>substrate</name>
    </ligand>
</feature>
<evidence type="ECO:0000256" key="11">
    <source>
        <dbReference type="ARBA" id="ARBA00022840"/>
    </source>
</evidence>
<feature type="binding site" evidence="16">
    <location>
        <position position="91"/>
    </location>
    <ligand>
        <name>substrate</name>
    </ligand>
</feature>
<comment type="subcellular location">
    <subcellularLocation>
        <location evidence="3 16">Cytoplasm</location>
    </subcellularLocation>
</comment>
<evidence type="ECO:0000256" key="13">
    <source>
        <dbReference type="ARBA" id="ARBA00022993"/>
    </source>
</evidence>
<comment type="catalytic activity">
    <reaction evidence="1 16">
        <text>(R)-pantothenate + ATP = (R)-4'-phosphopantothenate + ADP + H(+)</text>
        <dbReference type="Rhea" id="RHEA:16373"/>
        <dbReference type="ChEBI" id="CHEBI:10986"/>
        <dbReference type="ChEBI" id="CHEBI:15378"/>
        <dbReference type="ChEBI" id="CHEBI:29032"/>
        <dbReference type="ChEBI" id="CHEBI:30616"/>
        <dbReference type="ChEBI" id="CHEBI:456216"/>
        <dbReference type="EC" id="2.7.1.33"/>
    </reaction>
</comment>
<feature type="binding site" evidence="16">
    <location>
        <begin position="6"/>
        <end position="13"/>
    </location>
    <ligand>
        <name>ATP</name>
        <dbReference type="ChEBI" id="CHEBI:30616"/>
    </ligand>
</feature>
<keyword evidence="7 16" id="KW-0963">Cytoplasm</keyword>
<name>A0A2T5MB54_9GAMM</name>
<evidence type="ECO:0000256" key="2">
    <source>
        <dbReference type="ARBA" id="ARBA00001958"/>
    </source>
</evidence>
<comment type="function">
    <text evidence="16">Catalyzes the phosphorylation of pantothenate (Pan), the first step in CoA biosynthesis.</text>
</comment>
<evidence type="ECO:0000256" key="10">
    <source>
        <dbReference type="ARBA" id="ARBA00022777"/>
    </source>
</evidence>
<dbReference type="SUPFAM" id="SSF53067">
    <property type="entry name" value="Actin-like ATPase domain"/>
    <property type="match status" value="2"/>
</dbReference>
<accession>A0A2T5MB54</accession>
<comment type="caution">
    <text evidence="16">Lacks conserved residue(s) required for the propagation of feature annotation.</text>
</comment>
<dbReference type="OrthoDB" id="9781305at2"/>
<sequence length="241" mass="25499">MILLIDIGNSRLKWAQSNGQSISSVTAVDHVGDPAAAIKLLTATKVDAVWVAHVMGAEHERQILDAVQARFGLQAQFARTRAEYLGLTCAYEEPSRLGVDRWLMLLAAWSEVRGACCVVSAGTALTFDAVSADGKHQGGFIAPGLTPMLKTTLGSTRFATYDIGAAYTGDLGRDTEACVRQGAFLAGLGAIEQGLRASGAPARKFICGGDAAAFLPHLDADWQRRDELVLQGLLALAQQSA</sequence>
<evidence type="ECO:0000256" key="6">
    <source>
        <dbReference type="ARBA" id="ARBA00012102"/>
    </source>
</evidence>
<comment type="pathway">
    <text evidence="4 16">Cofactor biosynthesis; coenzyme A biosynthesis; CoA from (R)-pantothenate: step 1/5.</text>
</comment>
<proteinExistence type="inferred from homology"/>
<evidence type="ECO:0000313" key="17">
    <source>
        <dbReference type="EMBL" id="PTU28231.1"/>
    </source>
</evidence>
<dbReference type="GO" id="GO:0004594">
    <property type="term" value="F:pantothenate kinase activity"/>
    <property type="evidence" value="ECO:0007669"/>
    <property type="project" value="UniProtKB-UniRule"/>
</dbReference>
<evidence type="ECO:0000256" key="5">
    <source>
        <dbReference type="ARBA" id="ARBA00011738"/>
    </source>
</evidence>
<dbReference type="Proteomes" id="UP000244248">
    <property type="component" value="Unassembled WGS sequence"/>
</dbReference>
<evidence type="ECO:0000256" key="7">
    <source>
        <dbReference type="ARBA" id="ARBA00022490"/>
    </source>
</evidence>
<dbReference type="UniPathway" id="UPA00241">
    <property type="reaction ID" value="UER00352"/>
</dbReference>
<evidence type="ECO:0000313" key="18">
    <source>
        <dbReference type="Proteomes" id="UP000244248"/>
    </source>
</evidence>
<evidence type="ECO:0000256" key="9">
    <source>
        <dbReference type="ARBA" id="ARBA00022741"/>
    </source>
</evidence>
<organism evidence="17 18">
    <name type="scientific">Stenotrophobium rhamnosiphilum</name>
    <dbReference type="NCBI Taxonomy" id="2029166"/>
    <lineage>
        <taxon>Bacteria</taxon>
        <taxon>Pseudomonadati</taxon>
        <taxon>Pseudomonadota</taxon>
        <taxon>Gammaproteobacteria</taxon>
        <taxon>Nevskiales</taxon>
        <taxon>Nevskiaceae</taxon>
        <taxon>Stenotrophobium</taxon>
    </lineage>
</organism>
<keyword evidence="18" id="KW-1185">Reference proteome</keyword>
<keyword evidence="11 16" id="KW-0067">ATP-binding</keyword>
<dbReference type="EMBL" id="QANS01000010">
    <property type="protein sequence ID" value="PTU28231.1"/>
    <property type="molecule type" value="Genomic_DNA"/>
</dbReference>
<protein>
    <recommendedName>
        <fullName evidence="15 16">Type III pantothenate kinase</fullName>
        <ecNumber evidence="6 16">2.7.1.33</ecNumber>
    </recommendedName>
    <alternativeName>
        <fullName evidence="16">PanK-III</fullName>
    </alternativeName>
    <alternativeName>
        <fullName evidence="16">Pantothenic acid kinase</fullName>
    </alternativeName>
</protein>
<feature type="active site" description="Proton acceptor" evidence="16">
    <location>
        <position position="100"/>
    </location>
</feature>
<dbReference type="Gene3D" id="3.30.420.40">
    <property type="match status" value="2"/>
</dbReference>
<comment type="cofactor">
    <cofactor evidence="16">
        <name>NH4(+)</name>
        <dbReference type="ChEBI" id="CHEBI:28938"/>
    </cofactor>
    <cofactor evidence="16">
        <name>K(+)</name>
        <dbReference type="ChEBI" id="CHEBI:29103"/>
    </cofactor>
    <text evidence="16">A monovalent cation. Ammonium or potassium.</text>
</comment>
<comment type="subunit">
    <text evidence="5 16">Homodimer.</text>
</comment>
<feature type="binding site" evidence="16">
    <location>
        <position position="123"/>
    </location>
    <ligand>
        <name>ATP</name>
        <dbReference type="ChEBI" id="CHEBI:30616"/>
    </ligand>
</feature>
<dbReference type="InterPro" id="IPR043129">
    <property type="entry name" value="ATPase_NBD"/>
</dbReference>
<dbReference type="GO" id="GO:0005524">
    <property type="term" value="F:ATP binding"/>
    <property type="evidence" value="ECO:0007669"/>
    <property type="project" value="UniProtKB-UniRule"/>
</dbReference>
<dbReference type="HAMAP" id="MF_01274">
    <property type="entry name" value="Pantothen_kinase_3"/>
    <property type="match status" value="1"/>
</dbReference>
<dbReference type="AlphaFoldDB" id="A0A2T5MB54"/>
<dbReference type="Pfam" id="PF03309">
    <property type="entry name" value="Pan_kinase"/>
    <property type="match status" value="1"/>
</dbReference>
<evidence type="ECO:0000256" key="16">
    <source>
        <dbReference type="HAMAP-Rule" id="MF_01274"/>
    </source>
</evidence>
<gene>
    <name evidence="16" type="primary">coaX</name>
    <name evidence="17" type="ORF">CJD38_17935</name>
</gene>
<evidence type="ECO:0000256" key="1">
    <source>
        <dbReference type="ARBA" id="ARBA00001206"/>
    </source>
</evidence>
<dbReference type="InterPro" id="IPR004619">
    <property type="entry name" value="Type_III_PanK"/>
</dbReference>
<evidence type="ECO:0000256" key="4">
    <source>
        <dbReference type="ARBA" id="ARBA00005225"/>
    </source>
</evidence>
<dbReference type="RefSeq" id="WP_107941819.1">
    <property type="nucleotide sequence ID" value="NZ_QANS01000010.1"/>
</dbReference>
<evidence type="ECO:0000256" key="14">
    <source>
        <dbReference type="ARBA" id="ARBA00038036"/>
    </source>
</evidence>
<keyword evidence="8 16" id="KW-0808">Transferase</keyword>
<dbReference type="GO" id="GO:0005737">
    <property type="term" value="C:cytoplasm"/>
    <property type="evidence" value="ECO:0007669"/>
    <property type="project" value="UniProtKB-SubCell"/>
</dbReference>
<evidence type="ECO:0000256" key="12">
    <source>
        <dbReference type="ARBA" id="ARBA00022958"/>
    </source>
</evidence>
<dbReference type="GO" id="GO:0015937">
    <property type="term" value="P:coenzyme A biosynthetic process"/>
    <property type="evidence" value="ECO:0007669"/>
    <property type="project" value="UniProtKB-UniRule"/>
</dbReference>
<dbReference type="PANTHER" id="PTHR34265">
    <property type="entry name" value="TYPE III PANTOTHENATE KINASE"/>
    <property type="match status" value="1"/>
</dbReference>
<evidence type="ECO:0000256" key="15">
    <source>
        <dbReference type="ARBA" id="ARBA00040883"/>
    </source>
</evidence>
<comment type="similarity">
    <text evidence="14 16">Belongs to the type III pantothenate kinase family.</text>
</comment>
<keyword evidence="10 16" id="KW-0418">Kinase</keyword>
<comment type="cofactor">
    <cofactor evidence="2">
        <name>K(+)</name>
        <dbReference type="ChEBI" id="CHEBI:29103"/>
    </cofactor>
</comment>
<evidence type="ECO:0000256" key="8">
    <source>
        <dbReference type="ARBA" id="ARBA00022679"/>
    </source>
</evidence>
<reference evidence="17 18" key="1">
    <citation type="submission" date="2018-04" db="EMBL/GenBank/DDBJ databases">
        <title>Novel species isolated from glacier.</title>
        <authorList>
            <person name="Liu Q."/>
            <person name="Xin Y.-H."/>
        </authorList>
    </citation>
    <scope>NUCLEOTIDE SEQUENCE [LARGE SCALE GENOMIC DNA]</scope>
    <source>
        <strain evidence="17 18">GT1R17</strain>
    </source>
</reference>
<keyword evidence="13 16" id="KW-0173">Coenzyme A biosynthesis</keyword>
<dbReference type="CDD" id="cd24015">
    <property type="entry name" value="ASKHA_NBD_PanK-III"/>
    <property type="match status" value="1"/>
</dbReference>
<feature type="binding site" evidence="16">
    <location>
        <position position="175"/>
    </location>
    <ligand>
        <name>substrate</name>
    </ligand>
</feature>
<dbReference type="PANTHER" id="PTHR34265:SF1">
    <property type="entry name" value="TYPE III PANTOTHENATE KINASE"/>
    <property type="match status" value="1"/>
</dbReference>